<dbReference type="Proteomes" id="UP001165524">
    <property type="component" value="Unassembled WGS sequence"/>
</dbReference>
<gene>
    <name evidence="2" type="ORF">MU846_13110</name>
</gene>
<dbReference type="Gene3D" id="3.90.180.10">
    <property type="entry name" value="Medium-chain alcohol dehydrogenases, catalytic domain"/>
    <property type="match status" value="1"/>
</dbReference>
<dbReference type="Gene3D" id="3.40.50.720">
    <property type="entry name" value="NAD(P)-binding Rossmann-like Domain"/>
    <property type="match status" value="1"/>
</dbReference>
<dbReference type="InterPro" id="IPR020843">
    <property type="entry name" value="ER"/>
</dbReference>
<dbReference type="CDD" id="cd08241">
    <property type="entry name" value="QOR1"/>
    <property type="match status" value="1"/>
</dbReference>
<dbReference type="Pfam" id="PF00107">
    <property type="entry name" value="ADH_zinc_N"/>
    <property type="match status" value="1"/>
</dbReference>
<dbReference type="InterPro" id="IPR013154">
    <property type="entry name" value="ADH-like_N"/>
</dbReference>
<dbReference type="SUPFAM" id="SSF51735">
    <property type="entry name" value="NAD(P)-binding Rossmann-fold domains"/>
    <property type="match status" value="1"/>
</dbReference>
<keyword evidence="3" id="KW-1185">Reference proteome</keyword>
<dbReference type="SMART" id="SM00829">
    <property type="entry name" value="PKS_ER"/>
    <property type="match status" value="1"/>
</dbReference>
<dbReference type="SUPFAM" id="SSF50129">
    <property type="entry name" value="GroES-like"/>
    <property type="match status" value="1"/>
</dbReference>
<reference evidence="2" key="1">
    <citation type="submission" date="2022-04" db="EMBL/GenBank/DDBJ databases">
        <title>Alcanivorax sp. CY1518 draft genome sequence.</title>
        <authorList>
            <person name="Zhao G."/>
            <person name="An M."/>
        </authorList>
    </citation>
    <scope>NUCLEOTIDE SEQUENCE</scope>
    <source>
        <strain evidence="2">CY1518</strain>
    </source>
</reference>
<feature type="domain" description="Enoyl reductase (ER)" evidence="1">
    <location>
        <begin position="10"/>
        <end position="321"/>
    </location>
</feature>
<evidence type="ECO:0000313" key="3">
    <source>
        <dbReference type="Proteomes" id="UP001165524"/>
    </source>
</evidence>
<dbReference type="InterPro" id="IPR013149">
    <property type="entry name" value="ADH-like_C"/>
</dbReference>
<accession>A0ABT0EAL0</accession>
<evidence type="ECO:0000259" key="1">
    <source>
        <dbReference type="SMART" id="SM00829"/>
    </source>
</evidence>
<organism evidence="2 3">
    <name type="scientific">Alcanivorax quisquiliarum</name>
    <dbReference type="NCBI Taxonomy" id="2933565"/>
    <lineage>
        <taxon>Bacteria</taxon>
        <taxon>Pseudomonadati</taxon>
        <taxon>Pseudomonadota</taxon>
        <taxon>Gammaproteobacteria</taxon>
        <taxon>Oceanospirillales</taxon>
        <taxon>Alcanivoracaceae</taxon>
        <taxon>Alcanivorax</taxon>
    </lineage>
</organism>
<dbReference type="InterPro" id="IPR011032">
    <property type="entry name" value="GroES-like_sf"/>
</dbReference>
<dbReference type="Pfam" id="PF08240">
    <property type="entry name" value="ADH_N"/>
    <property type="match status" value="1"/>
</dbReference>
<dbReference type="RefSeq" id="WP_246953466.1">
    <property type="nucleotide sequence ID" value="NZ_JALKII010000011.1"/>
</dbReference>
<comment type="caution">
    <text evidence="2">The sequence shown here is derived from an EMBL/GenBank/DDBJ whole genome shotgun (WGS) entry which is preliminary data.</text>
</comment>
<dbReference type="InterPro" id="IPR051397">
    <property type="entry name" value="Zn-ADH-like_protein"/>
</dbReference>
<sequence>MRALQVEAFSDPSALKVADIPERSPGKGEVMLEMAGVGIGYFDGLLVKGEYQIRPPLPFVPGSSVAGVVHEVGEGVTALAPGDHVVAFALLGGLAEKVTLPAQSCVRLPKDVPLLDAANFFIAYATGLYGLRECGNLKAGETLLVLGASGTTGSTAIELGKALGARVIACASTEEKRQRCLEAGADAVVDYTREDWRKEAKAIAGSAGVDVVYDPVGGDMAEPALRLLAPGGRYLVVGFVTGIARIPLNLPLLKRCSIIGVNWGGEVMANPAVVPPVIGQLVEWTLAGKLKTAPDHVYAMADAGEAFRALFERRSIGKIVVTP</sequence>
<protein>
    <submittedName>
        <fullName evidence="2">NADPH:quinone oxidoreductase family protein</fullName>
    </submittedName>
</protein>
<dbReference type="PANTHER" id="PTHR43677">
    <property type="entry name" value="SHORT-CHAIN DEHYDROGENASE/REDUCTASE"/>
    <property type="match status" value="1"/>
</dbReference>
<name>A0ABT0EAL0_9GAMM</name>
<dbReference type="EMBL" id="JALKII010000011">
    <property type="protein sequence ID" value="MCK0538647.1"/>
    <property type="molecule type" value="Genomic_DNA"/>
</dbReference>
<dbReference type="InterPro" id="IPR036291">
    <property type="entry name" value="NAD(P)-bd_dom_sf"/>
</dbReference>
<dbReference type="PANTHER" id="PTHR43677:SF4">
    <property type="entry name" value="QUINONE OXIDOREDUCTASE-LIKE PROTEIN 2"/>
    <property type="match status" value="1"/>
</dbReference>
<evidence type="ECO:0000313" key="2">
    <source>
        <dbReference type="EMBL" id="MCK0538647.1"/>
    </source>
</evidence>
<proteinExistence type="predicted"/>